<dbReference type="InterPro" id="IPR000515">
    <property type="entry name" value="MetI-like"/>
</dbReference>
<dbReference type="PANTHER" id="PTHR30151:SF0">
    <property type="entry name" value="ABC TRANSPORTER PERMEASE PROTEIN MJ0413-RELATED"/>
    <property type="match status" value="1"/>
</dbReference>
<sequence length="543" mass="56413">MSDAAVRRSDGGWRAGQGALLAGRYGRSFAGFAILIGVWWLAAWASSGPAGMVPYPGAVLMRLVADGWSFYGPNIGATLYEAILGYAWGNGLALALAALVLVVPPLRRLVMQLAVISYCLPLIAIGPILTIVFSGQTPMVALAALSCFFTTLVGALNGLDAADAASIDLVRVYGARRGGQLRYVRLFAAMPSIFAALGLAAPAALLGAIIGEWLGSVQQGLGVAMVVSMQQMLAERTWGIAVVCGVLAGAGYAIVHLVAGWLMPWRGEGASLAVAEAVVGSRGRALAGTLAVTLVSLVVVVFAWWAFLRIFDVKPLVGKSPLDVFRYLFIVPAAPANRASMLADFAVTLGHAGLGFVAGLAAALLVSIGFVLSRLAEQTLMPLPLVLRSVPLVAMTPLIVLVFGRSTAAVAVISGIVVFFPSLVNIGLGLRSGSKLSADLIRAYGGSRLAFLRKVAVPNALPALFVAARISVPGALIGALLAEWLATGNGIGYRMQYDVTAFKAADLWASVALVTLVSLALYFAVGLIEAVVLTRAGFRGGRR</sequence>
<evidence type="ECO:0000256" key="1">
    <source>
        <dbReference type="ARBA" id="ARBA00004651"/>
    </source>
</evidence>
<dbReference type="Proteomes" id="UP000553963">
    <property type="component" value="Unassembled WGS sequence"/>
</dbReference>
<keyword evidence="2 7" id="KW-0813">Transport</keyword>
<feature type="transmembrane region" description="Helical" evidence="7">
    <location>
        <begin position="29"/>
        <end position="47"/>
    </location>
</feature>
<evidence type="ECO:0000256" key="2">
    <source>
        <dbReference type="ARBA" id="ARBA00022448"/>
    </source>
</evidence>
<feature type="transmembrane region" description="Helical" evidence="7">
    <location>
        <begin position="238"/>
        <end position="264"/>
    </location>
</feature>
<dbReference type="CDD" id="cd06261">
    <property type="entry name" value="TM_PBP2"/>
    <property type="match status" value="1"/>
</dbReference>
<keyword evidence="5 7" id="KW-1133">Transmembrane helix</keyword>
<gene>
    <name evidence="9" type="ORF">GGR25_004741</name>
</gene>
<feature type="transmembrane region" description="Helical" evidence="7">
    <location>
        <begin position="352"/>
        <end position="373"/>
    </location>
</feature>
<dbReference type="SUPFAM" id="SSF161098">
    <property type="entry name" value="MetI-like"/>
    <property type="match status" value="2"/>
</dbReference>
<evidence type="ECO:0000256" key="4">
    <source>
        <dbReference type="ARBA" id="ARBA00022692"/>
    </source>
</evidence>
<feature type="transmembrane region" description="Helical" evidence="7">
    <location>
        <begin position="507"/>
        <end position="533"/>
    </location>
</feature>
<evidence type="ECO:0000256" key="7">
    <source>
        <dbReference type="RuleBase" id="RU363032"/>
    </source>
</evidence>
<feature type="transmembrane region" description="Helical" evidence="7">
    <location>
        <begin position="83"/>
        <end position="103"/>
    </location>
</feature>
<keyword evidence="4 7" id="KW-0812">Transmembrane</keyword>
<feature type="transmembrane region" description="Helical" evidence="7">
    <location>
        <begin position="115"/>
        <end position="133"/>
    </location>
</feature>
<keyword evidence="6 7" id="KW-0472">Membrane</keyword>
<keyword evidence="3" id="KW-1003">Cell membrane</keyword>
<feature type="transmembrane region" description="Helical" evidence="7">
    <location>
        <begin position="409"/>
        <end position="430"/>
    </location>
</feature>
<comment type="caution">
    <text evidence="9">The sequence shown here is derived from an EMBL/GenBank/DDBJ whole genome shotgun (WGS) entry which is preliminary data.</text>
</comment>
<dbReference type="PROSITE" id="PS50928">
    <property type="entry name" value="ABC_TM1"/>
    <property type="match status" value="2"/>
</dbReference>
<dbReference type="PANTHER" id="PTHR30151">
    <property type="entry name" value="ALKANE SULFONATE ABC TRANSPORTER-RELATED, MEMBRANE SUBUNIT"/>
    <property type="match status" value="1"/>
</dbReference>
<comment type="similarity">
    <text evidence="7">Belongs to the binding-protein-dependent transport system permease family.</text>
</comment>
<feature type="transmembrane region" description="Helical" evidence="7">
    <location>
        <begin position="463"/>
        <end position="487"/>
    </location>
</feature>
<accession>A0A840AX06</accession>
<reference evidence="9 10" key="1">
    <citation type="submission" date="2020-08" db="EMBL/GenBank/DDBJ databases">
        <title>Genomic Encyclopedia of Type Strains, Phase IV (KMG-IV): sequencing the most valuable type-strain genomes for metagenomic binning, comparative biology and taxonomic classification.</title>
        <authorList>
            <person name="Goeker M."/>
        </authorList>
    </citation>
    <scope>NUCLEOTIDE SEQUENCE [LARGE SCALE GENOMIC DNA]</scope>
    <source>
        <strain evidence="9 10">DSM 25966</strain>
    </source>
</reference>
<dbReference type="Gene3D" id="1.10.3720.10">
    <property type="entry name" value="MetI-like"/>
    <property type="match status" value="2"/>
</dbReference>
<name>A0A840AX06_9HYPH</name>
<feature type="transmembrane region" description="Helical" evidence="7">
    <location>
        <begin position="385"/>
        <end position="403"/>
    </location>
</feature>
<proteinExistence type="inferred from homology"/>
<dbReference type="GO" id="GO:0055085">
    <property type="term" value="P:transmembrane transport"/>
    <property type="evidence" value="ECO:0007669"/>
    <property type="project" value="InterPro"/>
</dbReference>
<feature type="transmembrane region" description="Helical" evidence="7">
    <location>
        <begin position="285"/>
        <end position="307"/>
    </location>
</feature>
<dbReference type="InterPro" id="IPR035906">
    <property type="entry name" value="MetI-like_sf"/>
</dbReference>
<evidence type="ECO:0000313" key="9">
    <source>
        <dbReference type="EMBL" id="MBB3933668.1"/>
    </source>
</evidence>
<evidence type="ECO:0000256" key="3">
    <source>
        <dbReference type="ARBA" id="ARBA00022475"/>
    </source>
</evidence>
<feature type="transmembrane region" description="Helical" evidence="7">
    <location>
        <begin position="139"/>
        <end position="162"/>
    </location>
</feature>
<evidence type="ECO:0000256" key="5">
    <source>
        <dbReference type="ARBA" id="ARBA00022989"/>
    </source>
</evidence>
<dbReference type="Pfam" id="PF00528">
    <property type="entry name" value="BPD_transp_1"/>
    <property type="match status" value="2"/>
</dbReference>
<comment type="subcellular location">
    <subcellularLocation>
        <location evidence="1 7">Cell membrane</location>
        <topology evidence="1 7">Multi-pass membrane protein</topology>
    </subcellularLocation>
</comment>
<feature type="transmembrane region" description="Helical" evidence="7">
    <location>
        <begin position="183"/>
        <end position="210"/>
    </location>
</feature>
<dbReference type="AlphaFoldDB" id="A0A840AX06"/>
<dbReference type="EMBL" id="JACIDS010000006">
    <property type="protein sequence ID" value="MBB3933668.1"/>
    <property type="molecule type" value="Genomic_DNA"/>
</dbReference>
<dbReference type="GO" id="GO:0005886">
    <property type="term" value="C:plasma membrane"/>
    <property type="evidence" value="ECO:0007669"/>
    <property type="project" value="UniProtKB-SubCell"/>
</dbReference>
<feature type="domain" description="ABC transmembrane type-1" evidence="8">
    <location>
        <begin position="75"/>
        <end position="259"/>
    </location>
</feature>
<evidence type="ECO:0000256" key="6">
    <source>
        <dbReference type="ARBA" id="ARBA00023136"/>
    </source>
</evidence>
<protein>
    <submittedName>
        <fullName evidence="9">ABC-type nitrate/sulfonate/bicarbonate transport system permease component</fullName>
    </submittedName>
</protein>
<dbReference type="RefSeq" id="WP_183401298.1">
    <property type="nucleotide sequence ID" value="NZ_JACIDS010000006.1"/>
</dbReference>
<organism evidence="9 10">
    <name type="scientific">Kaistia hirudinis</name>
    <dbReference type="NCBI Taxonomy" id="1293440"/>
    <lineage>
        <taxon>Bacteria</taxon>
        <taxon>Pseudomonadati</taxon>
        <taxon>Pseudomonadota</taxon>
        <taxon>Alphaproteobacteria</taxon>
        <taxon>Hyphomicrobiales</taxon>
        <taxon>Kaistiaceae</taxon>
        <taxon>Kaistia</taxon>
    </lineage>
</organism>
<feature type="domain" description="ABC transmembrane type-1" evidence="8">
    <location>
        <begin position="341"/>
        <end position="529"/>
    </location>
</feature>
<keyword evidence="10" id="KW-1185">Reference proteome</keyword>
<evidence type="ECO:0000313" key="10">
    <source>
        <dbReference type="Proteomes" id="UP000553963"/>
    </source>
</evidence>
<evidence type="ECO:0000259" key="8">
    <source>
        <dbReference type="PROSITE" id="PS50928"/>
    </source>
</evidence>